<dbReference type="RefSeq" id="WP_275777104.1">
    <property type="nucleotide sequence ID" value="NZ_BAABDE010000029.1"/>
</dbReference>
<keyword evidence="3" id="KW-1185">Reference proteome</keyword>
<evidence type="ECO:0000313" key="2">
    <source>
        <dbReference type="EMBL" id="GAA3829816.1"/>
    </source>
</evidence>
<dbReference type="Proteomes" id="UP001501009">
    <property type="component" value="Unassembled WGS sequence"/>
</dbReference>
<evidence type="ECO:0000313" key="3">
    <source>
        <dbReference type="Proteomes" id="UP001501009"/>
    </source>
</evidence>
<reference evidence="3" key="1">
    <citation type="journal article" date="2019" name="Int. J. Syst. Evol. Microbiol.">
        <title>The Global Catalogue of Microorganisms (GCM) 10K type strain sequencing project: providing services to taxonomists for standard genome sequencing and annotation.</title>
        <authorList>
            <consortium name="The Broad Institute Genomics Platform"/>
            <consortium name="The Broad Institute Genome Sequencing Center for Infectious Disease"/>
            <person name="Wu L."/>
            <person name="Ma J."/>
        </authorList>
    </citation>
    <scope>NUCLEOTIDE SEQUENCE [LARGE SCALE GENOMIC DNA]</scope>
    <source>
        <strain evidence="3">JCM 17138</strain>
    </source>
</reference>
<comment type="caution">
    <text evidence="2">The sequence shown here is derived from an EMBL/GenBank/DDBJ whole genome shotgun (WGS) entry which is preliminary data.</text>
</comment>
<dbReference type="Pfam" id="PF19953">
    <property type="entry name" value="EACC1"/>
    <property type="match status" value="1"/>
</dbReference>
<name>A0ABP7IYG1_9ACTN</name>
<dbReference type="EMBL" id="BAABDE010000029">
    <property type="protein sequence ID" value="GAA3829816.1"/>
    <property type="molecule type" value="Genomic_DNA"/>
</dbReference>
<dbReference type="InterPro" id="IPR045428">
    <property type="entry name" value="EACC1"/>
</dbReference>
<feature type="region of interest" description="Disordered" evidence="1">
    <location>
        <begin position="110"/>
        <end position="130"/>
    </location>
</feature>
<organism evidence="2 3">
    <name type="scientific">Streptomyces coacervatus</name>
    <dbReference type="NCBI Taxonomy" id="647381"/>
    <lineage>
        <taxon>Bacteria</taxon>
        <taxon>Bacillati</taxon>
        <taxon>Actinomycetota</taxon>
        <taxon>Actinomycetes</taxon>
        <taxon>Kitasatosporales</taxon>
        <taxon>Streptomycetaceae</taxon>
        <taxon>Streptomyces</taxon>
    </lineage>
</organism>
<gene>
    <name evidence="2" type="ORF">GCM10022403_073820</name>
</gene>
<protein>
    <submittedName>
        <fullName evidence="2">Uncharacterized protein</fullName>
    </submittedName>
</protein>
<feature type="compositionally biased region" description="Basic and acidic residues" evidence="1">
    <location>
        <begin position="115"/>
        <end position="130"/>
    </location>
</feature>
<proteinExistence type="predicted"/>
<evidence type="ECO:0000256" key="1">
    <source>
        <dbReference type="SAM" id="MobiDB-lite"/>
    </source>
</evidence>
<accession>A0ABP7IYG1</accession>
<sequence>MRLGIEVPDGDGEQLRSLQRWLLRDPDTADATFDLRGRHEQPGAMGGGLELIDVVLSNSVGLGGLILAVANWRQSRANAPSVQVEHEGVTVTVEGADLRQIERLVDRLIGQGPEPHVDTPERAELDQSQA</sequence>